<evidence type="ECO:0000256" key="1">
    <source>
        <dbReference type="ARBA" id="ARBA00004571"/>
    </source>
</evidence>
<feature type="domain" description="TonB-dependent receptor plug" evidence="9">
    <location>
        <begin position="121"/>
        <end position="226"/>
    </location>
</feature>
<evidence type="ECO:0000256" key="2">
    <source>
        <dbReference type="ARBA" id="ARBA00022448"/>
    </source>
</evidence>
<evidence type="ECO:0000259" key="9">
    <source>
        <dbReference type="Pfam" id="PF07715"/>
    </source>
</evidence>
<dbReference type="Gene3D" id="2.170.130.10">
    <property type="entry name" value="TonB-dependent receptor, plug domain"/>
    <property type="match status" value="1"/>
</dbReference>
<dbReference type="InterPro" id="IPR012910">
    <property type="entry name" value="Plug_dom"/>
</dbReference>
<comment type="similarity">
    <text evidence="7">Belongs to the TonB-dependent receptor family.</text>
</comment>
<evidence type="ECO:0000256" key="7">
    <source>
        <dbReference type="PROSITE-ProRule" id="PRU01360"/>
    </source>
</evidence>
<sequence>MKTTYLTILLTFLLGAVWAQQNQVDIVAQVFSLEGNTPLAGAVIKEKEGTKTAISDQNGRFELSGLVPNSVLVVSFIGFETVELTASELQAMEDGILYLQNAITDMDQVTVLSTGYQQIPKERATGSYVSVDKELINRKVSTNLLDRLEDVTPSLIFNRGNRSSNDAISIRGRSTLFAETQPLIVIDNFPYDGPLENINPNDVESITVLRDAASASIWGARSGNGVIVIKTKSGAFNSPMNISLNANINITEKPDLFARPQMAIGDFIAVEQQLFDNGSYNSRINQSARPPLSPGVEAMLAFREGQITEQEKNNFLEAYNTYDSREQLLSHFYRPSQNQQYSLNINGGSAKHRYNISLGTDFNLHEIPGNQDRRFTLNSQNDWKLLKDKLEIGSSVSLVQSSRQTGNTLPDMGPYERLVDESGNPLPVIRDFNTRYVSALPEQGFLDGSFVPLNEIGLISDRGDQLDLRLNTTLAYRITPWIKASLLHQYWNNTGETRLVKPSDSYDVRWLINRFTQFDDAGSPSYPVPLGGTLNQRLTKSTGNYLRGQLTFSPSWNGVHQLNGIVGGEMKDVSTLSTGSLFYGYDDDFGLSLPVDYQTRFQINPNSSSTIPRGDSHSGTIDRFISLFANASYSYQKKYIVSASARRDASNLFGVNTNMRAVPLWSAGLGWVLSEENFFQSGFLPYLKLRSTFGYNGNVDRSTSAFTTANYFITASFSQNPGERAAVIQNPPNPDLRWERVKMWNTALDFSLKNDVVDGSIEFYIKDGIDLIGDIPVAPSLGESIFRGNFASTQTKGFDIALNARPLQRAIQWDVNFFISHLKEEVTDYEIQPQVDQMVSGLFTVPVTGNPLFGLYSFPWGGLDPDTGQPRGILDDEPSTDYRGIRRGTSPEDLIFHGSTRPTSFGALRNTLSYKGISLSVNVSYRLGYYFRRNSVDYSALLNGRITHADFDTRWQNAGDEVTTSIPGLPADLRVNANRQFIYNNAEVLAERGDHIRLQDIRLAYRLDRGTHPWLPFFNAELYSYVNNLGIIWKKTEHDIDPDFQNIPPARSIAFGLRVNF</sequence>
<dbReference type="Pfam" id="PF07715">
    <property type="entry name" value="Plug"/>
    <property type="match status" value="1"/>
</dbReference>
<keyword evidence="2 7" id="KW-0813">Transport</keyword>
<dbReference type="Proteomes" id="UP000249610">
    <property type="component" value="Unassembled WGS sequence"/>
</dbReference>
<dbReference type="Gene3D" id="2.40.170.20">
    <property type="entry name" value="TonB-dependent receptor, beta-barrel domain"/>
    <property type="match status" value="1"/>
</dbReference>
<name>A0A327P580_9BACT</name>
<evidence type="ECO:0000256" key="6">
    <source>
        <dbReference type="ARBA" id="ARBA00023237"/>
    </source>
</evidence>
<dbReference type="InterPro" id="IPR037066">
    <property type="entry name" value="Plug_dom_sf"/>
</dbReference>
<dbReference type="AlphaFoldDB" id="A0A327P580"/>
<dbReference type="InterPro" id="IPR008969">
    <property type="entry name" value="CarboxyPept-like_regulatory"/>
</dbReference>
<feature type="chain" id="PRO_5016457121" evidence="8">
    <location>
        <begin position="20"/>
        <end position="1061"/>
    </location>
</feature>
<gene>
    <name evidence="10" type="ORF">LV83_03277</name>
</gene>
<evidence type="ECO:0000256" key="3">
    <source>
        <dbReference type="ARBA" id="ARBA00022452"/>
    </source>
</evidence>
<dbReference type="InterPro" id="IPR039426">
    <property type="entry name" value="TonB-dep_rcpt-like"/>
</dbReference>
<dbReference type="InterPro" id="IPR023997">
    <property type="entry name" value="TonB-dep_OMP_SusC/RagA_CS"/>
</dbReference>
<evidence type="ECO:0000313" key="11">
    <source>
        <dbReference type="Proteomes" id="UP000249610"/>
    </source>
</evidence>
<dbReference type="GO" id="GO:0009279">
    <property type="term" value="C:cell outer membrane"/>
    <property type="evidence" value="ECO:0007669"/>
    <property type="project" value="UniProtKB-SubCell"/>
</dbReference>
<comment type="caution">
    <text evidence="10">The sequence shown here is derived from an EMBL/GenBank/DDBJ whole genome shotgun (WGS) entry which is preliminary data.</text>
</comment>
<comment type="subcellular location">
    <subcellularLocation>
        <location evidence="1 7">Cell outer membrane</location>
        <topology evidence="1 7">Multi-pass membrane protein</topology>
    </subcellularLocation>
</comment>
<keyword evidence="6 7" id="KW-0998">Cell outer membrane</keyword>
<dbReference type="InterPro" id="IPR036942">
    <property type="entry name" value="Beta-barrel_TonB_sf"/>
</dbReference>
<keyword evidence="3 7" id="KW-1134">Transmembrane beta strand</keyword>
<proteinExistence type="inferred from homology"/>
<dbReference type="PROSITE" id="PS52016">
    <property type="entry name" value="TONB_DEPENDENT_REC_3"/>
    <property type="match status" value="1"/>
</dbReference>
<feature type="signal peptide" evidence="8">
    <location>
        <begin position="1"/>
        <end position="19"/>
    </location>
</feature>
<dbReference type="SUPFAM" id="SSF49464">
    <property type="entry name" value="Carboxypeptidase regulatory domain-like"/>
    <property type="match status" value="1"/>
</dbReference>
<dbReference type="NCBIfam" id="TIGR04057">
    <property type="entry name" value="SusC_RagA_signa"/>
    <property type="match status" value="1"/>
</dbReference>
<evidence type="ECO:0000256" key="4">
    <source>
        <dbReference type="ARBA" id="ARBA00022692"/>
    </source>
</evidence>
<dbReference type="InterPro" id="IPR023996">
    <property type="entry name" value="TonB-dep_OMP_SusC/RagA"/>
</dbReference>
<keyword evidence="5 7" id="KW-0472">Membrane</keyword>
<organism evidence="10 11">
    <name type="scientific">Algoriphagus yeomjeoni</name>
    <dbReference type="NCBI Taxonomy" id="291403"/>
    <lineage>
        <taxon>Bacteria</taxon>
        <taxon>Pseudomonadati</taxon>
        <taxon>Bacteroidota</taxon>
        <taxon>Cytophagia</taxon>
        <taxon>Cytophagales</taxon>
        <taxon>Cyclobacteriaceae</taxon>
        <taxon>Algoriphagus</taxon>
    </lineage>
</organism>
<keyword evidence="11" id="KW-1185">Reference proteome</keyword>
<evidence type="ECO:0000256" key="5">
    <source>
        <dbReference type="ARBA" id="ARBA00023136"/>
    </source>
</evidence>
<reference evidence="10 11" key="1">
    <citation type="submission" date="2018-06" db="EMBL/GenBank/DDBJ databases">
        <title>Genomic Encyclopedia of Archaeal and Bacterial Type Strains, Phase II (KMG-II): from individual species to whole genera.</title>
        <authorList>
            <person name="Goeker M."/>
        </authorList>
    </citation>
    <scope>NUCLEOTIDE SEQUENCE [LARGE SCALE GENOMIC DNA]</scope>
    <source>
        <strain evidence="10 11">DSM 23446</strain>
    </source>
</reference>
<dbReference type="SUPFAM" id="SSF56935">
    <property type="entry name" value="Porins"/>
    <property type="match status" value="1"/>
</dbReference>
<dbReference type="NCBIfam" id="TIGR04056">
    <property type="entry name" value="OMP_RagA_SusC"/>
    <property type="match status" value="1"/>
</dbReference>
<keyword evidence="8" id="KW-0732">Signal</keyword>
<keyword evidence="4 7" id="KW-0812">Transmembrane</keyword>
<dbReference type="Pfam" id="PF13715">
    <property type="entry name" value="CarbopepD_reg_2"/>
    <property type="match status" value="1"/>
</dbReference>
<evidence type="ECO:0000256" key="8">
    <source>
        <dbReference type="SAM" id="SignalP"/>
    </source>
</evidence>
<protein>
    <submittedName>
        <fullName evidence="10">TonB-linked SusC/RagA family outer membrane protein</fullName>
    </submittedName>
</protein>
<accession>A0A327P580</accession>
<evidence type="ECO:0000313" key="10">
    <source>
        <dbReference type="EMBL" id="RAI86721.1"/>
    </source>
</evidence>
<dbReference type="EMBL" id="QLLK01000010">
    <property type="protein sequence ID" value="RAI86721.1"/>
    <property type="molecule type" value="Genomic_DNA"/>
</dbReference>